<dbReference type="RefSeq" id="WP_142104513.1">
    <property type="nucleotide sequence ID" value="NZ_VFPH01000002.1"/>
</dbReference>
<evidence type="ECO:0000313" key="2">
    <source>
        <dbReference type="Proteomes" id="UP000319818"/>
    </source>
</evidence>
<dbReference type="AlphaFoldDB" id="A0A543FVA0"/>
<gene>
    <name evidence="1" type="ORF">FB388_4957</name>
</gene>
<reference evidence="1 2" key="1">
    <citation type="submission" date="2019-06" db="EMBL/GenBank/DDBJ databases">
        <title>Sequencing the genomes of 1000 actinobacteria strains.</title>
        <authorList>
            <person name="Klenk H.-P."/>
        </authorList>
    </citation>
    <scope>NUCLEOTIDE SEQUENCE [LARGE SCALE GENOMIC DNA]</scope>
    <source>
        <strain evidence="1 2">DSM 45511</strain>
    </source>
</reference>
<protein>
    <recommendedName>
        <fullName evidence="3">DUF3291 domain-containing protein</fullName>
    </recommendedName>
</protein>
<dbReference type="EMBL" id="VFPH01000002">
    <property type="protein sequence ID" value="TQM37739.1"/>
    <property type="molecule type" value="Genomic_DNA"/>
</dbReference>
<dbReference type="SUPFAM" id="SSF54909">
    <property type="entry name" value="Dimeric alpha+beta barrel"/>
    <property type="match status" value="1"/>
</dbReference>
<evidence type="ECO:0000313" key="1">
    <source>
        <dbReference type="EMBL" id="TQM37739.1"/>
    </source>
</evidence>
<organism evidence="1 2">
    <name type="scientific">Pseudonocardia cypriaca</name>
    <dbReference type="NCBI Taxonomy" id="882449"/>
    <lineage>
        <taxon>Bacteria</taxon>
        <taxon>Bacillati</taxon>
        <taxon>Actinomycetota</taxon>
        <taxon>Actinomycetes</taxon>
        <taxon>Pseudonocardiales</taxon>
        <taxon>Pseudonocardiaceae</taxon>
        <taxon>Pseudonocardia</taxon>
    </lineage>
</organism>
<name>A0A543FVA0_9PSEU</name>
<proteinExistence type="predicted"/>
<comment type="caution">
    <text evidence="1">The sequence shown here is derived from an EMBL/GenBank/DDBJ whole genome shotgun (WGS) entry which is preliminary data.</text>
</comment>
<dbReference type="InterPro" id="IPR011008">
    <property type="entry name" value="Dimeric_a/b-barrel"/>
</dbReference>
<accession>A0A543FVA0</accession>
<sequence>MHTNPARAAASLSSRVWFPWQPGPEAATDGAVVVSLTDFTMHSLRSLPGIARTGWRLGLGWYAVPGAVGVHLWTDPLRRKVGSLSVWTDVRAMRRWVGLPLHVATMRRYRTSGSVRSTTWQAERFDQEAALAEATRILDGGQRGR</sequence>
<keyword evidence="2" id="KW-1185">Reference proteome</keyword>
<dbReference type="OrthoDB" id="4550602at2"/>
<dbReference type="Proteomes" id="UP000319818">
    <property type="component" value="Unassembled WGS sequence"/>
</dbReference>
<evidence type="ECO:0008006" key="3">
    <source>
        <dbReference type="Google" id="ProtNLM"/>
    </source>
</evidence>